<name>A0A6I2UAM6_9FIRM</name>
<dbReference type="AlphaFoldDB" id="A0A6I2UAM6"/>
<protein>
    <recommendedName>
        <fullName evidence="3">BppU N-terminal domain-containing protein</fullName>
    </recommendedName>
</protein>
<sequence>MALSVNTTITRMMDEPDFPVIVHAKQNDKRTRFVTLRCSDTENGFSIPSGTVGIVRVRKNDGTACFYDKNDLGDAAVVIDGNSVTIELVEQALTAAGMQKAEVNLYTPDGAKITTFSFALEVEASVLTDAQIVSSDYYNVLTSDISSALAAAVAADASAEEAAAQAAEAAASEVAAAQSKAAAVASAAAADASKSAAANSAAAAATSEANAASSKSAAASSASAAATSQTNAADSQAAAAASASAAAASETAASASASAAAQSAQAAQQAADSIDSDNLLEKNGDGAAVTVPFTAPVALPALPSSPATLEALMTMLASMRNRLAALEESMPGIGEWWYSPNVITYTEGVNSKAFARVNFNDDLSKTVYAALYAKIGDSLSSGAADGFFNCKKLAERFPLAYGANFALGSLGGAAQATIEARNLPASAITFVHRTVEQWSIGVWGAHGEGWGGVSLDQQGGGLYGQAISILPPYLAQNIIVRAL</sequence>
<evidence type="ECO:0000313" key="2">
    <source>
        <dbReference type="Proteomes" id="UP000431913"/>
    </source>
</evidence>
<dbReference type="RefSeq" id="WP_154523675.1">
    <property type="nucleotide sequence ID" value="NZ_VUNJ01000019.1"/>
</dbReference>
<evidence type="ECO:0000313" key="1">
    <source>
        <dbReference type="EMBL" id="MST93098.1"/>
    </source>
</evidence>
<organism evidence="1 2">
    <name type="scientific">Ruthenibacterium lactatiformans</name>
    <dbReference type="NCBI Taxonomy" id="1550024"/>
    <lineage>
        <taxon>Bacteria</taxon>
        <taxon>Bacillati</taxon>
        <taxon>Bacillota</taxon>
        <taxon>Clostridia</taxon>
        <taxon>Eubacteriales</taxon>
        <taxon>Oscillospiraceae</taxon>
        <taxon>Ruthenibacterium</taxon>
    </lineage>
</organism>
<proteinExistence type="predicted"/>
<dbReference type="Proteomes" id="UP000431913">
    <property type="component" value="Unassembled WGS sequence"/>
</dbReference>
<reference evidence="1 2" key="1">
    <citation type="submission" date="2019-08" db="EMBL/GenBank/DDBJ databases">
        <title>In-depth cultivation of the pig gut microbiome towards novel bacterial diversity and tailored functional studies.</title>
        <authorList>
            <person name="Wylensek D."/>
            <person name="Hitch T.C.A."/>
            <person name="Clavel T."/>
        </authorList>
    </citation>
    <scope>NUCLEOTIDE SEQUENCE [LARGE SCALE GENOMIC DNA]</scope>
    <source>
        <strain evidence="1 2">WCA3-601-WT-6J</strain>
    </source>
</reference>
<dbReference type="EMBL" id="VUNJ01000019">
    <property type="protein sequence ID" value="MST93098.1"/>
    <property type="molecule type" value="Genomic_DNA"/>
</dbReference>
<evidence type="ECO:0008006" key="3">
    <source>
        <dbReference type="Google" id="ProtNLM"/>
    </source>
</evidence>
<gene>
    <name evidence="1" type="ORF">FYJ76_14350</name>
</gene>
<accession>A0A6I2UAM6</accession>
<comment type="caution">
    <text evidence="1">The sequence shown here is derived from an EMBL/GenBank/DDBJ whole genome shotgun (WGS) entry which is preliminary data.</text>
</comment>